<reference evidence="2" key="1">
    <citation type="submission" date="2021-04" db="EMBL/GenBank/DDBJ databases">
        <title>The complete genome sequence of Caulobacter sp. S6.</title>
        <authorList>
            <person name="Tang Y."/>
            <person name="Ouyang W."/>
            <person name="Liu Q."/>
            <person name="Huang B."/>
            <person name="Guo Z."/>
            <person name="Lei P."/>
        </authorList>
    </citation>
    <scope>NUCLEOTIDE SEQUENCE</scope>
    <source>
        <strain evidence="2">S6</strain>
    </source>
</reference>
<feature type="region of interest" description="Disordered" evidence="1">
    <location>
        <begin position="36"/>
        <end position="91"/>
    </location>
</feature>
<feature type="compositionally biased region" description="Low complexity" evidence="1">
    <location>
        <begin position="81"/>
        <end position="91"/>
    </location>
</feature>
<protein>
    <submittedName>
        <fullName evidence="2">Biotin/lipoyl-binding protein</fullName>
    </submittedName>
</protein>
<dbReference type="KEGG" id="caul:KCG34_12615"/>
<gene>
    <name evidence="2" type="ORF">KCG34_12615</name>
</gene>
<dbReference type="Gene3D" id="2.40.50.100">
    <property type="match status" value="1"/>
</dbReference>
<dbReference type="EMBL" id="CP073078">
    <property type="protein sequence ID" value="QUD85950.1"/>
    <property type="molecule type" value="Genomic_DNA"/>
</dbReference>
<accession>A0A975ISR1</accession>
<proteinExistence type="predicted"/>
<organism evidence="2 3">
    <name type="scientific">Phenylobacterium montanum</name>
    <dbReference type="NCBI Taxonomy" id="2823693"/>
    <lineage>
        <taxon>Bacteria</taxon>
        <taxon>Pseudomonadati</taxon>
        <taxon>Pseudomonadota</taxon>
        <taxon>Alphaproteobacteria</taxon>
        <taxon>Caulobacterales</taxon>
        <taxon>Caulobacteraceae</taxon>
        <taxon>Phenylobacterium</taxon>
    </lineage>
</organism>
<dbReference type="AlphaFoldDB" id="A0A975ISR1"/>
<evidence type="ECO:0000256" key="1">
    <source>
        <dbReference type="SAM" id="MobiDB-lite"/>
    </source>
</evidence>
<dbReference type="SUPFAM" id="SSF111369">
    <property type="entry name" value="HlyD-like secretion proteins"/>
    <property type="match status" value="1"/>
</dbReference>
<sequence length="91" mass="10024">MKDNQIVRKGQLPFQIDPESYEIAVEQAEARLASARLQEQRPPARTGRTCAGGQPQAPATRLRRLLPGPYPVRLSARRRPAAAGRARPGDL</sequence>
<keyword evidence="3" id="KW-1185">Reference proteome</keyword>
<evidence type="ECO:0000313" key="2">
    <source>
        <dbReference type="EMBL" id="QUD85950.1"/>
    </source>
</evidence>
<name>A0A975ISR1_9CAUL</name>
<evidence type="ECO:0000313" key="3">
    <source>
        <dbReference type="Proteomes" id="UP000676409"/>
    </source>
</evidence>
<dbReference type="Proteomes" id="UP000676409">
    <property type="component" value="Chromosome"/>
</dbReference>